<dbReference type="GO" id="GO:0005524">
    <property type="term" value="F:ATP binding"/>
    <property type="evidence" value="ECO:0007669"/>
    <property type="project" value="InterPro"/>
</dbReference>
<dbReference type="FunFam" id="3.80.10.10:FF:000228">
    <property type="entry name" value="Leucine-rich repeat receptor-like serine/threonine-protein kinase BAM1"/>
    <property type="match status" value="1"/>
</dbReference>
<evidence type="ECO:0000313" key="15">
    <source>
        <dbReference type="Proteomes" id="UP001054889"/>
    </source>
</evidence>
<dbReference type="InterPro" id="IPR000719">
    <property type="entry name" value="Prot_kinase_dom"/>
</dbReference>
<evidence type="ECO:0000256" key="11">
    <source>
        <dbReference type="SAM" id="Phobius"/>
    </source>
</evidence>
<accession>A0AAV5EB60</accession>
<dbReference type="InterPro" id="IPR011009">
    <property type="entry name" value="Kinase-like_dom_sf"/>
</dbReference>
<evidence type="ECO:0000256" key="2">
    <source>
        <dbReference type="ARBA" id="ARBA00008684"/>
    </source>
</evidence>
<feature type="domain" description="Protein kinase" evidence="13">
    <location>
        <begin position="614"/>
        <end position="918"/>
    </location>
</feature>
<evidence type="ECO:0000256" key="3">
    <source>
        <dbReference type="ARBA" id="ARBA00022614"/>
    </source>
</evidence>
<keyword evidence="3" id="KW-0433">Leucine-rich repeat</keyword>
<dbReference type="SUPFAM" id="SSF52058">
    <property type="entry name" value="L domain-like"/>
    <property type="match status" value="2"/>
</dbReference>
<dbReference type="InterPro" id="IPR003591">
    <property type="entry name" value="Leu-rich_rpt_typical-subtyp"/>
</dbReference>
<dbReference type="Gene3D" id="3.30.200.20">
    <property type="entry name" value="Phosphorylase Kinase, domain 1"/>
    <property type="match status" value="1"/>
</dbReference>
<evidence type="ECO:0000256" key="1">
    <source>
        <dbReference type="ARBA" id="ARBA00004167"/>
    </source>
</evidence>
<reference evidence="14" key="1">
    <citation type="journal article" date="2018" name="DNA Res.">
        <title>Multiple hybrid de novo genome assembly of finger millet, an orphan allotetraploid crop.</title>
        <authorList>
            <person name="Hatakeyama M."/>
            <person name="Aluri S."/>
            <person name="Balachadran M.T."/>
            <person name="Sivarajan S.R."/>
            <person name="Patrignani A."/>
            <person name="Gruter S."/>
            <person name="Poveda L."/>
            <person name="Shimizu-Inatsugi R."/>
            <person name="Baeten J."/>
            <person name="Francoijs K.J."/>
            <person name="Nataraja K.N."/>
            <person name="Reddy Y.A.N."/>
            <person name="Phadnis S."/>
            <person name="Ravikumar R.L."/>
            <person name="Schlapbach R."/>
            <person name="Sreeman S.M."/>
            <person name="Shimizu K.K."/>
        </authorList>
    </citation>
    <scope>NUCLEOTIDE SEQUENCE</scope>
</reference>
<keyword evidence="15" id="KW-1185">Reference proteome</keyword>
<feature type="chain" id="PRO_5043450456" description="Protein kinase domain-containing protein" evidence="12">
    <location>
        <begin position="21"/>
        <end position="969"/>
    </location>
</feature>
<proteinExistence type="inferred from homology"/>
<dbReference type="InterPro" id="IPR008271">
    <property type="entry name" value="Ser/Thr_kinase_AS"/>
</dbReference>
<dbReference type="GO" id="GO:0009791">
    <property type="term" value="P:post-embryonic development"/>
    <property type="evidence" value="ECO:0007669"/>
    <property type="project" value="UniProtKB-ARBA"/>
</dbReference>
<dbReference type="Pfam" id="PF12799">
    <property type="entry name" value="LRR_4"/>
    <property type="match status" value="1"/>
</dbReference>
<dbReference type="GO" id="GO:0016020">
    <property type="term" value="C:membrane"/>
    <property type="evidence" value="ECO:0007669"/>
    <property type="project" value="UniProtKB-SubCell"/>
</dbReference>
<dbReference type="Pfam" id="PF07714">
    <property type="entry name" value="PK_Tyr_Ser-Thr"/>
    <property type="match status" value="1"/>
</dbReference>
<comment type="similarity">
    <text evidence="2">Belongs to the protein kinase superfamily. Ser/Thr protein kinase family.</text>
</comment>
<dbReference type="Gene3D" id="1.10.510.10">
    <property type="entry name" value="Transferase(Phosphotransferase) domain 1"/>
    <property type="match status" value="1"/>
</dbReference>
<dbReference type="SMART" id="SM00369">
    <property type="entry name" value="LRR_TYP"/>
    <property type="match status" value="5"/>
</dbReference>
<dbReference type="Pfam" id="PF00560">
    <property type="entry name" value="LRR_1"/>
    <property type="match status" value="3"/>
</dbReference>
<dbReference type="CDD" id="cd14066">
    <property type="entry name" value="STKc_IRAK"/>
    <property type="match status" value="1"/>
</dbReference>
<sequence length="969" mass="104582">MARPSIFLLLLLLPILLASSSELLPLQDNDELQALLTINQDWGNPPALRSWKNHNSSDPVASGSSSHCRWLGVACNGDGHVTALSFQNFQISGPIPASICNLKNLSYIDLSYNNLTREFPTALYSCSVLQYLDLSNNGFSGALPADINNLSPGIEHLNLSSNGFTGSVPSGISGFAKLKACSPRVREPDDMYLYANNFIGGIGPSINATNMLELDLSTNSLTEPIPEAIGNMKNLKLLFLYFNKISGPIPASMSLLPNLQDIRLFNNMLSGPLPPELGKHSPLGNLEVSNNFLTGELPDTLCSNKNLYDLVLFNNSFYGELPITLGDCDTLDNIMLYNNHFIGMFPGSVWSAFPKLTNVMLQNNDFAGVLPTEISSNISRIEIGNNRFSGAIPTSATGLRVFKAENNWFSHGLPADMSKLATLTDLNLAGNQITGSIPPSIVALNRLTSLNLSGNQQISGPIPAAIGQLSMLTILDLANNSLVGDIPLSFNNLHLTFLNLTNNQLSGMVPATLQGSNYDRSFLGNGGLCVGRLDSGLPLQLCLDGDGAHSSSRRRRNIIVVIVVLISSVALAGSVAVVWLVIRSKKKNQRDVTSWKMTPFHQLSFTVHDVLTRIKEEDVIGRGGSGKVYRIHLGCQNDDEEHGGGGGDEATAAAISHHSTVAVKKIGNAGKPDANLVKEFEAEVTSLGGLRHDNIINLLCCISGDDTKLLVYEYMENGSLDRWLHRRGHHRAADDVPGPLDWPTRLSAAVDVARGLSYMHHDFTRPVIHRDVKCSNILLDCGFRAKIADFGLARILAKSGESEAASGVCGTFGYIAPEYVNRAKVSEKVDVYSFGVVLLELATGRGPQDGGAESGSCLVKWAAKRYRDGEPCADLVDGEIKDPAYLDDMVAMFELGVVCTAEDPASRPPMSEVLHRLLQCDQNRGNGVSGDEDGDAAKDVCGVGSLECIVEMCVRTSPQLHNPPDQEHR</sequence>
<dbReference type="Pfam" id="PF08263">
    <property type="entry name" value="LRRNT_2"/>
    <property type="match status" value="1"/>
</dbReference>
<dbReference type="InterPro" id="IPR001611">
    <property type="entry name" value="Leu-rich_rpt"/>
</dbReference>
<keyword evidence="7 11" id="KW-1133">Transmembrane helix</keyword>
<dbReference type="PANTHER" id="PTHR48056">
    <property type="entry name" value="LRR RECEPTOR-LIKE SERINE/THREONINE-PROTEIN KINASE-RELATED"/>
    <property type="match status" value="1"/>
</dbReference>
<dbReference type="PROSITE" id="PS50011">
    <property type="entry name" value="PROTEIN_KINASE_DOM"/>
    <property type="match status" value="1"/>
</dbReference>
<protein>
    <recommendedName>
        <fullName evidence="13">Protein kinase domain-containing protein</fullName>
    </recommendedName>
</protein>
<dbReference type="GO" id="GO:0004672">
    <property type="term" value="F:protein kinase activity"/>
    <property type="evidence" value="ECO:0007669"/>
    <property type="project" value="InterPro"/>
</dbReference>
<reference evidence="14" key="2">
    <citation type="submission" date="2021-12" db="EMBL/GenBank/DDBJ databases">
        <title>Resequencing data analysis of finger millet.</title>
        <authorList>
            <person name="Hatakeyama M."/>
            <person name="Aluri S."/>
            <person name="Balachadran M.T."/>
            <person name="Sivarajan S.R."/>
            <person name="Poveda L."/>
            <person name="Shimizu-Inatsugi R."/>
            <person name="Schlapbach R."/>
            <person name="Sreeman S.M."/>
            <person name="Shimizu K.K."/>
        </authorList>
    </citation>
    <scope>NUCLEOTIDE SEQUENCE</scope>
</reference>
<keyword evidence="4 11" id="KW-0812">Transmembrane</keyword>
<comment type="caution">
    <text evidence="14">The sequence shown here is derived from an EMBL/GenBank/DDBJ whole genome shotgun (WGS) entry which is preliminary data.</text>
</comment>
<feature type="signal peptide" evidence="12">
    <location>
        <begin position="1"/>
        <end position="20"/>
    </location>
</feature>
<dbReference type="FunFam" id="1.10.510.10:FF:000714">
    <property type="entry name" value="Kinase family with leucine-rich repeat domain-containing protein"/>
    <property type="match status" value="1"/>
</dbReference>
<dbReference type="EMBL" id="BQKI01000074">
    <property type="protein sequence ID" value="GJN19480.1"/>
    <property type="molecule type" value="Genomic_DNA"/>
</dbReference>
<gene>
    <name evidence="14" type="primary">gb06760</name>
    <name evidence="14" type="ORF">PR202_gb06760</name>
</gene>
<evidence type="ECO:0000256" key="9">
    <source>
        <dbReference type="ARBA" id="ARBA00023170"/>
    </source>
</evidence>
<evidence type="ECO:0000256" key="4">
    <source>
        <dbReference type="ARBA" id="ARBA00022692"/>
    </source>
</evidence>
<dbReference type="InterPro" id="IPR025875">
    <property type="entry name" value="Leu-rich_rpt_4"/>
</dbReference>
<evidence type="ECO:0000256" key="7">
    <source>
        <dbReference type="ARBA" id="ARBA00022989"/>
    </source>
</evidence>
<dbReference type="GO" id="GO:0033612">
    <property type="term" value="F:receptor serine/threonine kinase binding"/>
    <property type="evidence" value="ECO:0007669"/>
    <property type="project" value="TreeGrafter"/>
</dbReference>
<dbReference type="FunFam" id="3.80.10.10:FF:000233">
    <property type="entry name" value="Leucine-rich repeat receptor-like protein kinase TDR"/>
    <property type="match status" value="1"/>
</dbReference>
<dbReference type="AlphaFoldDB" id="A0AAV5EB60"/>
<dbReference type="InterPro" id="IPR013210">
    <property type="entry name" value="LRR_N_plant-typ"/>
</dbReference>
<evidence type="ECO:0000256" key="10">
    <source>
        <dbReference type="ARBA" id="ARBA00023180"/>
    </source>
</evidence>
<evidence type="ECO:0000256" key="8">
    <source>
        <dbReference type="ARBA" id="ARBA00023136"/>
    </source>
</evidence>
<evidence type="ECO:0000256" key="5">
    <source>
        <dbReference type="ARBA" id="ARBA00022729"/>
    </source>
</evidence>
<keyword evidence="10" id="KW-0325">Glycoprotein</keyword>
<dbReference type="Pfam" id="PF13855">
    <property type="entry name" value="LRR_8"/>
    <property type="match status" value="2"/>
</dbReference>
<comment type="subcellular location">
    <subcellularLocation>
        <location evidence="1">Membrane</location>
        <topology evidence="1">Single-pass membrane protein</topology>
    </subcellularLocation>
</comment>
<name>A0AAV5EB60_ELECO</name>
<keyword evidence="8 11" id="KW-0472">Membrane</keyword>
<dbReference type="InterPro" id="IPR050647">
    <property type="entry name" value="Plant_LRR-RLKs"/>
</dbReference>
<evidence type="ECO:0000259" key="13">
    <source>
        <dbReference type="PROSITE" id="PS50011"/>
    </source>
</evidence>
<keyword evidence="6" id="KW-0677">Repeat</keyword>
<evidence type="ECO:0000313" key="14">
    <source>
        <dbReference type="EMBL" id="GJN19480.1"/>
    </source>
</evidence>
<dbReference type="Proteomes" id="UP001054889">
    <property type="component" value="Unassembled WGS sequence"/>
</dbReference>
<dbReference type="SUPFAM" id="SSF56112">
    <property type="entry name" value="Protein kinase-like (PK-like)"/>
    <property type="match status" value="1"/>
</dbReference>
<dbReference type="InterPro" id="IPR032675">
    <property type="entry name" value="LRR_dom_sf"/>
</dbReference>
<evidence type="ECO:0000256" key="12">
    <source>
        <dbReference type="SAM" id="SignalP"/>
    </source>
</evidence>
<dbReference type="SMART" id="SM00220">
    <property type="entry name" value="S_TKc"/>
    <property type="match status" value="1"/>
</dbReference>
<dbReference type="Gene3D" id="3.80.10.10">
    <property type="entry name" value="Ribonuclease Inhibitor"/>
    <property type="match status" value="3"/>
</dbReference>
<organism evidence="14 15">
    <name type="scientific">Eleusine coracana subsp. coracana</name>
    <dbReference type="NCBI Taxonomy" id="191504"/>
    <lineage>
        <taxon>Eukaryota</taxon>
        <taxon>Viridiplantae</taxon>
        <taxon>Streptophyta</taxon>
        <taxon>Embryophyta</taxon>
        <taxon>Tracheophyta</taxon>
        <taxon>Spermatophyta</taxon>
        <taxon>Magnoliopsida</taxon>
        <taxon>Liliopsida</taxon>
        <taxon>Poales</taxon>
        <taxon>Poaceae</taxon>
        <taxon>PACMAD clade</taxon>
        <taxon>Chloridoideae</taxon>
        <taxon>Cynodonteae</taxon>
        <taxon>Eleusininae</taxon>
        <taxon>Eleusine</taxon>
    </lineage>
</organism>
<feature type="transmembrane region" description="Helical" evidence="11">
    <location>
        <begin position="558"/>
        <end position="582"/>
    </location>
</feature>
<dbReference type="PROSITE" id="PS00108">
    <property type="entry name" value="PROTEIN_KINASE_ST"/>
    <property type="match status" value="1"/>
</dbReference>
<dbReference type="InterPro" id="IPR001245">
    <property type="entry name" value="Ser-Thr/Tyr_kinase_cat_dom"/>
</dbReference>
<keyword evidence="9" id="KW-0675">Receptor</keyword>
<dbReference type="PANTHER" id="PTHR48056:SF29">
    <property type="entry name" value="RECEPTOR-LIKE PROTEIN KINASE HSL1"/>
    <property type="match status" value="1"/>
</dbReference>
<evidence type="ECO:0000256" key="6">
    <source>
        <dbReference type="ARBA" id="ARBA00022737"/>
    </source>
</evidence>
<keyword evidence="5 12" id="KW-0732">Signal</keyword>